<dbReference type="RefSeq" id="WP_084695280.1">
    <property type="nucleotide sequence ID" value="NZ_JFGS01000058.1"/>
</dbReference>
<comment type="caution">
    <text evidence="3">The sequence shown here is derived from an EMBL/GenBank/DDBJ whole genome shotgun (WGS) entry which is preliminary data.</text>
</comment>
<organism evidence="3 4">
    <name type="scientific">Haematobacter missouriensis</name>
    <dbReference type="NCBI Taxonomy" id="366616"/>
    <lineage>
        <taxon>Bacteria</taxon>
        <taxon>Pseudomonadati</taxon>
        <taxon>Pseudomonadota</taxon>
        <taxon>Alphaproteobacteria</taxon>
        <taxon>Rhodobacterales</taxon>
        <taxon>Paracoccaceae</taxon>
        <taxon>Haematobacter</taxon>
    </lineage>
</organism>
<dbReference type="Proteomes" id="UP000214673">
    <property type="component" value="Unassembled WGS sequence"/>
</dbReference>
<keyword evidence="4" id="KW-1185">Reference proteome</keyword>
<dbReference type="PANTHER" id="PTHR21666:SF270">
    <property type="entry name" value="MUREIN HYDROLASE ACTIVATOR ENVC"/>
    <property type="match status" value="1"/>
</dbReference>
<name>A0ABX3ZP99_9RHOB</name>
<reference evidence="3 4" key="1">
    <citation type="submission" date="2016-11" db="EMBL/GenBank/DDBJ databases">
        <title>Comparison of Traditional DNA-DNA Hybridization with In Silico Genomic Analysis.</title>
        <authorList>
            <person name="Nicholson A.C."/>
            <person name="Sammons S."/>
            <person name="Humrighouse B.W."/>
            <person name="Graziano J."/>
            <person name="Lasker B."/>
            <person name="Whitney A.M."/>
            <person name="Mcquiston J.R."/>
        </authorList>
    </citation>
    <scope>NUCLEOTIDE SEQUENCE [LARGE SCALE GENOMIC DNA]</scope>
    <source>
        <strain evidence="3 4">H1892</strain>
    </source>
</reference>
<proteinExistence type="predicted"/>
<feature type="signal peptide" evidence="1">
    <location>
        <begin position="1"/>
        <end position="23"/>
    </location>
</feature>
<evidence type="ECO:0000313" key="4">
    <source>
        <dbReference type="Proteomes" id="UP000214673"/>
    </source>
</evidence>
<dbReference type="InterPro" id="IPR016047">
    <property type="entry name" value="M23ase_b-sheet_dom"/>
</dbReference>
<evidence type="ECO:0000259" key="2">
    <source>
        <dbReference type="Pfam" id="PF01551"/>
    </source>
</evidence>
<feature type="chain" id="PRO_5047308927" description="M23ase beta-sheet core domain-containing protein" evidence="1">
    <location>
        <begin position="24"/>
        <end position="487"/>
    </location>
</feature>
<accession>A0ABX3ZP99</accession>
<dbReference type="EMBL" id="NIPV01000102">
    <property type="protein sequence ID" value="OWJ72009.1"/>
    <property type="molecule type" value="Genomic_DNA"/>
</dbReference>
<evidence type="ECO:0000256" key="1">
    <source>
        <dbReference type="SAM" id="SignalP"/>
    </source>
</evidence>
<protein>
    <recommendedName>
        <fullName evidence="2">M23ase beta-sheet core domain-containing protein</fullName>
    </recommendedName>
</protein>
<keyword evidence="1" id="KW-0732">Signal</keyword>
<sequence>MLTIRTFGIAILTAATISTTAHAGVSTSELVSAGMPAELADFAAAVSASEGNWDSVNEYGCAGAFQFCPDTRLQYDARSLADFLESREAQVSAYRRYMADQWRIATRNGYDELIGRQICYDGSCAMITASSIIKACQFGCGSLGALGEFYRSRDCSQALDGNGVSVCSYLIRGSTYNVAAITGTPEPSVMVAGATTCLMRDPFSMAGAAVSSPFGVDRTGRASAGYHLGLDLVNAAGRNDLVFAGVEGRVVRSSADNTNTVFVETSDGRQRVGYLHGQARRVAVGDTVLSDTGIITMGDTGSPGAVHLHLEVHVSGEVMASLGAAAGRVWPLGDRSAFFGDKGSSGLVGSTLQGIAPDPFYVVNPETYLQTRIPFRPALLTAYASQGLNRPDGLTLEPTCAPSNDMLMQGGMASSNGGSTPGGGWSEFGVAAMANMQTLTNMAASDGRDASIQYGQAAIGAARVGAGNSSNARSQSMLLAGLILGNW</sequence>
<dbReference type="SUPFAM" id="SSF51261">
    <property type="entry name" value="Duplicated hybrid motif"/>
    <property type="match status" value="1"/>
</dbReference>
<gene>
    <name evidence="3" type="ORF">CDV53_18215</name>
</gene>
<dbReference type="InterPro" id="IPR050570">
    <property type="entry name" value="Cell_wall_metabolism_enzyme"/>
</dbReference>
<dbReference type="PANTHER" id="PTHR21666">
    <property type="entry name" value="PEPTIDASE-RELATED"/>
    <property type="match status" value="1"/>
</dbReference>
<evidence type="ECO:0000313" key="3">
    <source>
        <dbReference type="EMBL" id="OWJ72009.1"/>
    </source>
</evidence>
<feature type="domain" description="M23ase beta-sheet core" evidence="2">
    <location>
        <begin position="226"/>
        <end position="318"/>
    </location>
</feature>
<dbReference type="InterPro" id="IPR011055">
    <property type="entry name" value="Dup_hybrid_motif"/>
</dbReference>
<dbReference type="Gene3D" id="2.70.70.10">
    <property type="entry name" value="Glucose Permease (Domain IIA)"/>
    <property type="match status" value="1"/>
</dbReference>
<dbReference type="CDD" id="cd12797">
    <property type="entry name" value="M23_peptidase"/>
    <property type="match status" value="1"/>
</dbReference>
<dbReference type="Pfam" id="PF01551">
    <property type="entry name" value="Peptidase_M23"/>
    <property type="match status" value="1"/>
</dbReference>